<comment type="cofactor">
    <cofactor evidence="1">
        <name>Zn(2+)</name>
        <dbReference type="ChEBI" id="CHEBI:29105"/>
    </cofactor>
</comment>
<dbReference type="Gene3D" id="3.40.630.10">
    <property type="entry name" value="Zn peptidases"/>
    <property type="match status" value="1"/>
</dbReference>
<dbReference type="CDD" id="cd06234">
    <property type="entry name" value="M14_PaCCP-like"/>
    <property type="match status" value="1"/>
</dbReference>
<dbReference type="AlphaFoldDB" id="A0A1G6A5V9"/>
<dbReference type="RefSeq" id="WP_092590727.1">
    <property type="nucleotide sequence ID" value="NZ_FMXN01000001.1"/>
</dbReference>
<evidence type="ECO:0000313" key="5">
    <source>
        <dbReference type="Proteomes" id="UP000199626"/>
    </source>
</evidence>
<protein>
    <submittedName>
        <fullName evidence="4">Murein tripeptide amidase MpaA</fullName>
    </submittedName>
</protein>
<reference evidence="5" key="1">
    <citation type="submission" date="2016-10" db="EMBL/GenBank/DDBJ databases">
        <authorList>
            <person name="Varghese N."/>
            <person name="Submissions S."/>
        </authorList>
    </citation>
    <scope>NUCLEOTIDE SEQUENCE [LARGE SCALE GENOMIC DNA]</scope>
    <source>
        <strain evidence="5">CGMCC 1.10824</strain>
    </source>
</reference>
<evidence type="ECO:0000313" key="4">
    <source>
        <dbReference type="EMBL" id="SDB03769.1"/>
    </source>
</evidence>
<accession>A0A1G6A5V9</accession>
<organism evidence="4 5">
    <name type="scientific">Pseudidiomarina indica</name>
    <dbReference type="NCBI Taxonomy" id="1159017"/>
    <lineage>
        <taxon>Bacteria</taxon>
        <taxon>Pseudomonadati</taxon>
        <taxon>Pseudomonadota</taxon>
        <taxon>Gammaproteobacteria</taxon>
        <taxon>Alteromonadales</taxon>
        <taxon>Idiomarinaceae</taxon>
        <taxon>Pseudidiomarina</taxon>
    </lineage>
</organism>
<dbReference type="InterPro" id="IPR040626">
    <property type="entry name" value="Pepdidase_M14_N"/>
</dbReference>
<comment type="similarity">
    <text evidence="2">Belongs to the peptidase M14 family.</text>
</comment>
<dbReference type="GO" id="GO:0006508">
    <property type="term" value="P:proteolysis"/>
    <property type="evidence" value="ECO:0007669"/>
    <property type="project" value="InterPro"/>
</dbReference>
<dbReference type="PANTHER" id="PTHR12756">
    <property type="entry name" value="CYTOSOLIC CARBOXYPEPTIDASE"/>
    <property type="match status" value="1"/>
</dbReference>
<feature type="domain" description="Peptidase M14" evidence="3">
    <location>
        <begin position="110"/>
        <end position="374"/>
    </location>
</feature>
<dbReference type="STRING" id="1159017.SAMN02927930_00151"/>
<dbReference type="PROSITE" id="PS52035">
    <property type="entry name" value="PEPTIDASE_M14"/>
    <property type="match status" value="1"/>
</dbReference>
<dbReference type="OrthoDB" id="5490902at2"/>
<dbReference type="EMBL" id="FMXN01000001">
    <property type="protein sequence ID" value="SDB03769.1"/>
    <property type="molecule type" value="Genomic_DNA"/>
</dbReference>
<sequence>MYITAQFDSGNIEVIAANEPHDIQLAIRNDNESEFFQWFHFKLYGEAGVEHVMTITNASKAAYPDGWNGYEAVASYDRETWFRVPTEYNGTELIIRHTPEQESVYYAYFTPYSYERHMDLIQWAQQSSLCQHIYLGPTLDGRDMNLLVIGEPDENKAKIWVTARQHPGETMAEWFIEGFLSRLLDDEDGVARHLLEHCVFYVVPNMNPDGSVRGHLRTNAAGVNLNREWAAPTLEKSPEVYYVLNMMAATGVDFYLDVHGDEALPYNFVAGSEGVPSYNDSIHQLGEQFKQLLMSMTPEFQVTYGYDVDEPGTANLTVASNAVGERFNCLAFTLEMPFKDNANLPDLDFGWSAPRSQQLGMDVLSALYGVAKNLRS</sequence>
<dbReference type="SMART" id="SM00631">
    <property type="entry name" value="Zn_pept"/>
    <property type="match status" value="1"/>
</dbReference>
<dbReference type="Proteomes" id="UP000199626">
    <property type="component" value="Unassembled WGS sequence"/>
</dbReference>
<name>A0A1G6A5V9_9GAMM</name>
<dbReference type="Pfam" id="PF00246">
    <property type="entry name" value="Peptidase_M14"/>
    <property type="match status" value="1"/>
</dbReference>
<keyword evidence="5" id="KW-1185">Reference proteome</keyword>
<evidence type="ECO:0000256" key="1">
    <source>
        <dbReference type="ARBA" id="ARBA00001947"/>
    </source>
</evidence>
<gene>
    <name evidence="4" type="ORF">SAMN02927930_00151</name>
</gene>
<dbReference type="Gene3D" id="2.60.40.3120">
    <property type="match status" value="1"/>
</dbReference>
<dbReference type="InterPro" id="IPR050821">
    <property type="entry name" value="Cytosolic_carboxypeptidase"/>
</dbReference>
<dbReference type="GO" id="GO:0004181">
    <property type="term" value="F:metallocarboxypeptidase activity"/>
    <property type="evidence" value="ECO:0007669"/>
    <property type="project" value="InterPro"/>
</dbReference>
<evidence type="ECO:0000259" key="3">
    <source>
        <dbReference type="PROSITE" id="PS52035"/>
    </source>
</evidence>
<dbReference type="PANTHER" id="PTHR12756:SF11">
    <property type="entry name" value="CYTOSOLIC CARBOXYPEPTIDASE 1"/>
    <property type="match status" value="1"/>
</dbReference>
<dbReference type="GO" id="GO:0008270">
    <property type="term" value="F:zinc ion binding"/>
    <property type="evidence" value="ECO:0007669"/>
    <property type="project" value="InterPro"/>
</dbReference>
<feature type="active site" description="Proton donor/acceptor" evidence="2">
    <location>
        <position position="335"/>
    </location>
</feature>
<dbReference type="Pfam" id="PF18027">
    <property type="entry name" value="Pepdidase_M14_N"/>
    <property type="match status" value="1"/>
</dbReference>
<proteinExistence type="inferred from homology"/>
<dbReference type="SUPFAM" id="SSF53187">
    <property type="entry name" value="Zn-dependent exopeptidases"/>
    <property type="match status" value="1"/>
</dbReference>
<evidence type="ECO:0000256" key="2">
    <source>
        <dbReference type="PROSITE-ProRule" id="PRU01379"/>
    </source>
</evidence>
<dbReference type="InterPro" id="IPR000834">
    <property type="entry name" value="Peptidase_M14"/>
</dbReference>